<dbReference type="EC" id="3.1.-.-" evidence="8"/>
<keyword evidence="4 8" id="KW-0479">Metal-binding</keyword>
<dbReference type="InterPro" id="IPR029060">
    <property type="entry name" value="PIN-like_dom_sf"/>
</dbReference>
<keyword evidence="3 8" id="KW-0540">Nuclease</keyword>
<evidence type="ECO:0000256" key="4">
    <source>
        <dbReference type="ARBA" id="ARBA00022723"/>
    </source>
</evidence>
<name>A0A6P1E1X5_9GAMM</name>
<dbReference type="GO" id="GO:0004540">
    <property type="term" value="F:RNA nuclease activity"/>
    <property type="evidence" value="ECO:0007669"/>
    <property type="project" value="InterPro"/>
</dbReference>
<evidence type="ECO:0000256" key="8">
    <source>
        <dbReference type="HAMAP-Rule" id="MF_00265"/>
    </source>
</evidence>
<dbReference type="InterPro" id="IPR050556">
    <property type="entry name" value="Type_II_TA_system_RNase"/>
</dbReference>
<reference evidence="10 11" key="2">
    <citation type="submission" date="2020-02" db="EMBL/GenBank/DDBJ databases">
        <title>Genome sequences of Thiorhodococcus mannitoliphagus and Thiorhodococcus minor, purple sulfur photosynthetic bacteria in the gammaproteobacterial family, Chromatiaceae.</title>
        <authorList>
            <person name="Aviles F.A."/>
            <person name="Meyer T.E."/>
            <person name="Kyndt J.A."/>
        </authorList>
    </citation>
    <scope>NUCLEOTIDE SEQUENCE [LARGE SCALE GENOMIC DNA]</scope>
    <source>
        <strain evidence="10 11">DSM 18266</strain>
    </source>
</reference>
<protein>
    <recommendedName>
        <fullName evidence="8">Ribonuclease VapC</fullName>
        <shortName evidence="8">RNase VapC</shortName>
        <ecNumber evidence="8">3.1.-.-</ecNumber>
    </recommendedName>
    <alternativeName>
        <fullName evidence="8">Toxin VapC</fullName>
    </alternativeName>
</protein>
<comment type="caution">
    <text evidence="10">The sequence shown here is derived from an EMBL/GenBank/DDBJ whole genome shotgun (WGS) entry which is preliminary data.</text>
</comment>
<comment type="function">
    <text evidence="8">Toxic component of a toxin-antitoxin (TA) system. An RNase.</text>
</comment>
<dbReference type="AlphaFoldDB" id="A0A6P1E1X5"/>
<dbReference type="GO" id="GO:0090729">
    <property type="term" value="F:toxin activity"/>
    <property type="evidence" value="ECO:0007669"/>
    <property type="project" value="UniProtKB-KW"/>
</dbReference>
<dbReference type="CDD" id="cd18731">
    <property type="entry name" value="PIN_NgFitB-like"/>
    <property type="match status" value="1"/>
</dbReference>
<keyword evidence="8" id="KW-0800">Toxin</keyword>
<accession>A0A6P1E1X5</accession>
<dbReference type="GO" id="GO:0000287">
    <property type="term" value="F:magnesium ion binding"/>
    <property type="evidence" value="ECO:0007669"/>
    <property type="project" value="UniProtKB-UniRule"/>
</dbReference>
<evidence type="ECO:0000313" key="10">
    <source>
        <dbReference type="EMBL" id="NEX23780.1"/>
    </source>
</evidence>
<evidence type="ECO:0000259" key="9">
    <source>
        <dbReference type="Pfam" id="PF01850"/>
    </source>
</evidence>
<evidence type="ECO:0000313" key="11">
    <source>
        <dbReference type="Proteomes" id="UP000471640"/>
    </source>
</evidence>
<dbReference type="EMBL" id="JAAIJR010000318">
    <property type="protein sequence ID" value="NEX23780.1"/>
    <property type="molecule type" value="Genomic_DNA"/>
</dbReference>
<evidence type="ECO:0000256" key="6">
    <source>
        <dbReference type="ARBA" id="ARBA00022842"/>
    </source>
</evidence>
<dbReference type="Pfam" id="PF01850">
    <property type="entry name" value="PIN"/>
    <property type="match status" value="1"/>
</dbReference>
<dbReference type="Gene3D" id="3.40.50.1010">
    <property type="entry name" value="5'-nuclease"/>
    <property type="match status" value="1"/>
</dbReference>
<proteinExistence type="inferred from homology"/>
<sequence length="144" mass="16033">MILLDTNILSEFMTAPPAASVRAWLNAQNTTDLYLTSISIAEICFGLQAMPQGRRRQLLMDRFELFLTTAFESRILSFDQDAARAYGAIRGQRRALGRPMSNFDGQIAAIARTRGFSLATRNTKDFEDCGLELIDPFSFVGSAQ</sequence>
<dbReference type="PANTHER" id="PTHR33653">
    <property type="entry name" value="RIBONUCLEASE VAPC2"/>
    <property type="match status" value="1"/>
</dbReference>
<keyword evidence="5 8" id="KW-0378">Hydrolase</keyword>
<feature type="domain" description="PIN" evidence="9">
    <location>
        <begin position="2"/>
        <end position="127"/>
    </location>
</feature>
<comment type="similarity">
    <text evidence="7 8">Belongs to the PINc/VapC protein family.</text>
</comment>
<keyword evidence="11" id="KW-1185">Reference proteome</keyword>
<organism evidence="10 11">
    <name type="scientific">Thiorhodococcus mannitoliphagus</name>
    <dbReference type="NCBI Taxonomy" id="329406"/>
    <lineage>
        <taxon>Bacteria</taxon>
        <taxon>Pseudomonadati</taxon>
        <taxon>Pseudomonadota</taxon>
        <taxon>Gammaproteobacteria</taxon>
        <taxon>Chromatiales</taxon>
        <taxon>Chromatiaceae</taxon>
        <taxon>Thiorhodococcus</taxon>
    </lineage>
</organism>
<comment type="cofactor">
    <cofactor evidence="1 8">
        <name>Mg(2+)</name>
        <dbReference type="ChEBI" id="CHEBI:18420"/>
    </cofactor>
</comment>
<evidence type="ECO:0000256" key="7">
    <source>
        <dbReference type="ARBA" id="ARBA00038093"/>
    </source>
</evidence>
<evidence type="ECO:0000256" key="3">
    <source>
        <dbReference type="ARBA" id="ARBA00022722"/>
    </source>
</evidence>
<dbReference type="InterPro" id="IPR022907">
    <property type="entry name" value="VapC_family"/>
</dbReference>
<evidence type="ECO:0000256" key="1">
    <source>
        <dbReference type="ARBA" id="ARBA00001946"/>
    </source>
</evidence>
<dbReference type="PANTHER" id="PTHR33653:SF1">
    <property type="entry name" value="RIBONUCLEASE VAPC2"/>
    <property type="match status" value="1"/>
</dbReference>
<reference evidence="11" key="1">
    <citation type="journal article" date="2020" name="Microbiol. Resour. Announc.">
        <title>Draft Genome Sequences of Thiorhodococcus mannitoliphagus and Thiorhodococcus minor, Purple Sulfur Photosynthetic Bacteria in the Gammaproteobacterial Family Chromatiaceae.</title>
        <authorList>
            <person name="Aviles F.A."/>
            <person name="Meyer T.E."/>
            <person name="Kyndt J.A."/>
        </authorList>
    </citation>
    <scope>NUCLEOTIDE SEQUENCE [LARGE SCALE GENOMIC DNA]</scope>
    <source>
        <strain evidence="11">DSM 18266</strain>
    </source>
</reference>
<keyword evidence="6 8" id="KW-0460">Magnesium</keyword>
<feature type="binding site" evidence="8">
    <location>
        <position position="5"/>
    </location>
    <ligand>
        <name>Mg(2+)</name>
        <dbReference type="ChEBI" id="CHEBI:18420"/>
    </ligand>
</feature>
<evidence type="ECO:0000256" key="2">
    <source>
        <dbReference type="ARBA" id="ARBA00022649"/>
    </source>
</evidence>
<dbReference type="InterPro" id="IPR002716">
    <property type="entry name" value="PIN_dom"/>
</dbReference>
<feature type="binding site" evidence="8">
    <location>
        <position position="104"/>
    </location>
    <ligand>
        <name>Mg(2+)</name>
        <dbReference type="ChEBI" id="CHEBI:18420"/>
    </ligand>
</feature>
<dbReference type="GO" id="GO:0016787">
    <property type="term" value="F:hydrolase activity"/>
    <property type="evidence" value="ECO:0007669"/>
    <property type="project" value="UniProtKB-KW"/>
</dbReference>
<dbReference type="HAMAP" id="MF_00265">
    <property type="entry name" value="VapC_Nob1"/>
    <property type="match status" value="1"/>
</dbReference>
<dbReference type="SUPFAM" id="SSF88723">
    <property type="entry name" value="PIN domain-like"/>
    <property type="match status" value="1"/>
</dbReference>
<gene>
    <name evidence="8" type="primary">vapC</name>
    <name evidence="10" type="ORF">G3480_26540</name>
</gene>
<dbReference type="Proteomes" id="UP000471640">
    <property type="component" value="Unassembled WGS sequence"/>
</dbReference>
<evidence type="ECO:0000256" key="5">
    <source>
        <dbReference type="ARBA" id="ARBA00022801"/>
    </source>
</evidence>
<dbReference type="RefSeq" id="WP_164657190.1">
    <property type="nucleotide sequence ID" value="NZ_JAAIJR010000318.1"/>
</dbReference>
<keyword evidence="2 8" id="KW-1277">Toxin-antitoxin system</keyword>